<dbReference type="InterPro" id="IPR029052">
    <property type="entry name" value="Metallo-depent_PP-like"/>
</dbReference>
<sequence length="310" mass="34145">MATRRGLMQGAAGAALVAPLMGFGTARAQTSGAPAVRFGAIADPQYAPVAPRRTRFYGNSLWKLDAAIAELNKADLQFCVTLGDIIDRHWESFSHILPIYDRLRHPNVLVLGNHDYEVGADWLGSVHRATGLKKPYYDFAAGGLRFIVVDGNDVSLFANAPGSDKHKLAQETLDRLTRDGAINAKRWNGGMSEEQITYLKTTLADAKTKGERVVVFGHYPVYPANEHNMWGWQDFVELLAGHDNVLAYFCGHNHVGNYGERAGIHFVNLKGMVETPDTTAFSIVEIQGDRLDLKGFGREESRSFKLRAGA</sequence>
<dbReference type="InterPro" id="IPR004843">
    <property type="entry name" value="Calcineurin-like_PHP"/>
</dbReference>
<dbReference type="Pfam" id="PF00149">
    <property type="entry name" value="Metallophos"/>
    <property type="match status" value="1"/>
</dbReference>
<gene>
    <name evidence="3" type="ORF">EV668_4398</name>
</gene>
<dbReference type="EMBL" id="SNZR01000016">
    <property type="protein sequence ID" value="TDR87317.1"/>
    <property type="molecule type" value="Genomic_DNA"/>
</dbReference>
<feature type="signal peptide" evidence="1">
    <location>
        <begin position="1"/>
        <end position="28"/>
    </location>
</feature>
<comment type="caution">
    <text evidence="3">The sequence shown here is derived from an EMBL/GenBank/DDBJ whole genome shotgun (WGS) entry which is preliminary data.</text>
</comment>
<dbReference type="PANTHER" id="PTHR16509:SF1">
    <property type="entry name" value="MANGANESE-DEPENDENT ADP-RIBOSE_CDP-ALCOHOL DIPHOSPHATASE"/>
    <property type="match status" value="1"/>
</dbReference>
<evidence type="ECO:0000259" key="2">
    <source>
        <dbReference type="Pfam" id="PF00149"/>
    </source>
</evidence>
<dbReference type="GO" id="GO:0030145">
    <property type="term" value="F:manganese ion binding"/>
    <property type="evidence" value="ECO:0007669"/>
    <property type="project" value="TreeGrafter"/>
</dbReference>
<feature type="domain" description="Calcineurin-like phosphoesterase" evidence="2">
    <location>
        <begin position="37"/>
        <end position="255"/>
    </location>
</feature>
<accession>A0A4R7BT79</accession>
<evidence type="ECO:0000313" key="3">
    <source>
        <dbReference type="EMBL" id="TDR87317.1"/>
    </source>
</evidence>
<dbReference type="RefSeq" id="WP_133774141.1">
    <property type="nucleotide sequence ID" value="NZ_SNZR01000016.1"/>
</dbReference>
<name>A0A4R7BT79_9HYPH</name>
<keyword evidence="4" id="KW-1185">Reference proteome</keyword>
<dbReference type="GO" id="GO:0008663">
    <property type="term" value="F:2',3'-cyclic-nucleotide 2'-phosphodiesterase activity"/>
    <property type="evidence" value="ECO:0007669"/>
    <property type="project" value="TreeGrafter"/>
</dbReference>
<dbReference type="PROSITE" id="PS51318">
    <property type="entry name" value="TAT"/>
    <property type="match status" value="1"/>
</dbReference>
<protein>
    <submittedName>
        <fullName evidence="3">Calcineurin-like phosphoesterase family protein</fullName>
    </submittedName>
</protein>
<evidence type="ECO:0000313" key="4">
    <source>
        <dbReference type="Proteomes" id="UP000295122"/>
    </source>
</evidence>
<dbReference type="SUPFAM" id="SSF56300">
    <property type="entry name" value="Metallo-dependent phosphatases"/>
    <property type="match status" value="1"/>
</dbReference>
<dbReference type="Gene3D" id="3.60.21.10">
    <property type="match status" value="1"/>
</dbReference>
<dbReference type="AlphaFoldDB" id="A0A4R7BT79"/>
<dbReference type="InterPro" id="IPR006311">
    <property type="entry name" value="TAT_signal"/>
</dbReference>
<reference evidence="3 4" key="1">
    <citation type="submission" date="2019-03" db="EMBL/GenBank/DDBJ databases">
        <title>Genomic Encyclopedia of Type Strains, Phase IV (KMG-IV): sequencing the most valuable type-strain genomes for metagenomic binning, comparative biology and taxonomic classification.</title>
        <authorList>
            <person name="Goeker M."/>
        </authorList>
    </citation>
    <scope>NUCLEOTIDE SEQUENCE [LARGE SCALE GENOMIC DNA]</scope>
    <source>
        <strain evidence="3 4">DSM 25903</strain>
    </source>
</reference>
<dbReference type="OrthoDB" id="9791866at2"/>
<dbReference type="PANTHER" id="PTHR16509">
    <property type="match status" value="1"/>
</dbReference>
<dbReference type="GO" id="GO:0047734">
    <property type="term" value="F:CDP-glycerol diphosphatase activity"/>
    <property type="evidence" value="ECO:0007669"/>
    <property type="project" value="TreeGrafter"/>
</dbReference>
<dbReference type="GO" id="GO:0047631">
    <property type="term" value="F:ADP-ribose diphosphatase activity"/>
    <property type="evidence" value="ECO:0007669"/>
    <property type="project" value="TreeGrafter"/>
</dbReference>
<feature type="chain" id="PRO_5020572938" evidence="1">
    <location>
        <begin position="29"/>
        <end position="310"/>
    </location>
</feature>
<proteinExistence type="predicted"/>
<evidence type="ECO:0000256" key="1">
    <source>
        <dbReference type="SAM" id="SignalP"/>
    </source>
</evidence>
<keyword evidence="1" id="KW-0732">Signal</keyword>
<organism evidence="3 4">
    <name type="scientific">Enterovirga rhinocerotis</name>
    <dbReference type="NCBI Taxonomy" id="1339210"/>
    <lineage>
        <taxon>Bacteria</taxon>
        <taxon>Pseudomonadati</taxon>
        <taxon>Pseudomonadota</taxon>
        <taxon>Alphaproteobacteria</taxon>
        <taxon>Hyphomicrobiales</taxon>
        <taxon>Methylobacteriaceae</taxon>
        <taxon>Enterovirga</taxon>
    </lineage>
</organism>
<dbReference type="Proteomes" id="UP000295122">
    <property type="component" value="Unassembled WGS sequence"/>
</dbReference>